<feature type="domain" description="Adenine deaminase C-terminal" evidence="6">
    <location>
        <begin position="411"/>
        <end position="573"/>
    </location>
</feature>
<dbReference type="SUPFAM" id="SSF51338">
    <property type="entry name" value="Composite domain of metallo-dependent hydrolases"/>
    <property type="match status" value="1"/>
</dbReference>
<organism evidence="7 8">
    <name type="scientific">Sporotomaculum syntrophicum</name>
    <dbReference type="NCBI Taxonomy" id="182264"/>
    <lineage>
        <taxon>Bacteria</taxon>
        <taxon>Bacillati</taxon>
        <taxon>Bacillota</taxon>
        <taxon>Clostridia</taxon>
        <taxon>Eubacteriales</taxon>
        <taxon>Desulfallaceae</taxon>
        <taxon>Sporotomaculum</taxon>
    </lineage>
</organism>
<gene>
    <name evidence="7" type="primary">yerA_2</name>
    <name evidence="7" type="ORF">SPSYN_02810</name>
</gene>
<dbReference type="EC" id="3.5.4.2" evidence="2"/>
<dbReference type="PANTHER" id="PTHR11113:SF6">
    <property type="entry name" value="ADENINE DEAMINASE YERA-RELATED"/>
    <property type="match status" value="1"/>
</dbReference>
<evidence type="ECO:0000256" key="3">
    <source>
        <dbReference type="ARBA" id="ARBA00022801"/>
    </source>
</evidence>
<keyword evidence="8" id="KW-1185">Reference proteome</keyword>
<evidence type="ECO:0000256" key="1">
    <source>
        <dbReference type="ARBA" id="ARBA00006773"/>
    </source>
</evidence>
<feature type="domain" description="Amidohydrolase-related" evidence="5">
    <location>
        <begin position="76"/>
        <end position="356"/>
    </location>
</feature>
<accession>A0A9D2WN24</accession>
<dbReference type="InterPro" id="IPR032466">
    <property type="entry name" value="Metal_Hydrolase"/>
</dbReference>
<dbReference type="InterPro" id="IPR026912">
    <property type="entry name" value="Adenine_deam_C"/>
</dbReference>
<comment type="similarity">
    <text evidence="1">Belongs to the metallo-dependent hydrolases superfamily. Adenine deaminase family.</text>
</comment>
<evidence type="ECO:0000259" key="6">
    <source>
        <dbReference type="Pfam" id="PF13382"/>
    </source>
</evidence>
<dbReference type="Pfam" id="PF13382">
    <property type="entry name" value="Adenine_deam_C"/>
    <property type="match status" value="1"/>
</dbReference>
<dbReference type="Proteomes" id="UP000798488">
    <property type="component" value="Unassembled WGS sequence"/>
</dbReference>
<evidence type="ECO:0000313" key="7">
    <source>
        <dbReference type="EMBL" id="KAF1083898.1"/>
    </source>
</evidence>
<dbReference type="RefSeq" id="WP_161823091.1">
    <property type="nucleotide sequence ID" value="NZ_LSRS01000008.1"/>
</dbReference>
<evidence type="ECO:0000313" key="8">
    <source>
        <dbReference type="Proteomes" id="UP000798488"/>
    </source>
</evidence>
<name>A0A9D2WN24_9FIRM</name>
<dbReference type="SUPFAM" id="SSF51556">
    <property type="entry name" value="Metallo-dependent hydrolases"/>
    <property type="match status" value="1"/>
</dbReference>
<dbReference type="InterPro" id="IPR006680">
    <property type="entry name" value="Amidohydro-rel"/>
</dbReference>
<dbReference type="PANTHER" id="PTHR11113">
    <property type="entry name" value="N-ACETYLGLUCOSAMINE-6-PHOSPHATE DEACETYLASE"/>
    <property type="match status" value="1"/>
</dbReference>
<keyword evidence="3 7" id="KW-0378">Hydrolase</keyword>
<dbReference type="EMBL" id="LSRS01000008">
    <property type="protein sequence ID" value="KAF1083898.1"/>
    <property type="molecule type" value="Genomic_DNA"/>
</dbReference>
<comment type="caution">
    <text evidence="7">The sequence shown here is derived from an EMBL/GenBank/DDBJ whole genome shotgun (WGS) entry which is preliminary data.</text>
</comment>
<dbReference type="Pfam" id="PF01979">
    <property type="entry name" value="Amidohydro_1"/>
    <property type="match status" value="1"/>
</dbReference>
<proteinExistence type="inferred from homology"/>
<dbReference type="Gene3D" id="3.20.20.140">
    <property type="entry name" value="Metal-dependent hydrolases"/>
    <property type="match status" value="1"/>
</dbReference>
<dbReference type="AlphaFoldDB" id="A0A9D2WN24"/>
<comment type="catalytic activity">
    <reaction evidence="4">
        <text>adenine + H2O + H(+) = hypoxanthine + NH4(+)</text>
        <dbReference type="Rhea" id="RHEA:23688"/>
        <dbReference type="ChEBI" id="CHEBI:15377"/>
        <dbReference type="ChEBI" id="CHEBI:15378"/>
        <dbReference type="ChEBI" id="CHEBI:16708"/>
        <dbReference type="ChEBI" id="CHEBI:17368"/>
        <dbReference type="ChEBI" id="CHEBI:28938"/>
        <dbReference type="EC" id="3.5.4.2"/>
    </reaction>
</comment>
<dbReference type="Gene3D" id="2.30.40.10">
    <property type="entry name" value="Urease, subunit C, domain 1"/>
    <property type="match status" value="1"/>
</dbReference>
<dbReference type="OrthoDB" id="9775607at2"/>
<sequence>MKIRPINKQYLYNLISTAKGDLMADLYIKNGTVINVYTGELIKANVAVIGRHIAYVGEAEHMVGESTEVIDATGFYLCPGYIDPHVHPFQTYNPVTLAEKIMTTGTTTIICDNLFFFNHMDASKLTELWRELAELPVKILWWVRLDPQTFSDERLEEFSPAKIEFLLDQAVAQQAGELTDWPSLVAGRDQMLENILTAGRLGKRVEGHLPGASAQTLNVLAAGGITDCHESIKGEEALRRLRLGMYATLRHSSLRPDMRQILPYLIEARVDLHRTMITTDGTTPPIMRHGFIDYILRIAMECGLAPMEAYRMATLNPATYYGLDGELGGIAPGRLADILFLEEPSNPTPLKVITEGVLTAENGSPLVEFIQPDWHAYNIKPIINCRLQESDIIPPAYDGLFPIMHFISPAITKIREVKLPSREGKIDISGEPGLIYCTLVDHLGEWVCNGIVGGFAEDLEGMACSNTYSGDFLAMGRNPKEILRATRRMYELGGGVVVAEAGQVIYELPLPLGGMMSDRSLDELIPKSEELYELLAKKGHIHYDLLYMIHFFSATHLPAIRLSPRGIFSVKDKRVLIPTRKIGS</sequence>
<evidence type="ECO:0000256" key="2">
    <source>
        <dbReference type="ARBA" id="ARBA00012782"/>
    </source>
</evidence>
<evidence type="ECO:0000256" key="4">
    <source>
        <dbReference type="ARBA" id="ARBA00047720"/>
    </source>
</evidence>
<evidence type="ECO:0000259" key="5">
    <source>
        <dbReference type="Pfam" id="PF01979"/>
    </source>
</evidence>
<dbReference type="GO" id="GO:0000034">
    <property type="term" value="F:adenine deaminase activity"/>
    <property type="evidence" value="ECO:0007669"/>
    <property type="project" value="UniProtKB-EC"/>
</dbReference>
<protein>
    <recommendedName>
        <fullName evidence="2">adenine deaminase</fullName>
        <ecNumber evidence="2">3.5.4.2</ecNumber>
    </recommendedName>
</protein>
<dbReference type="InterPro" id="IPR011059">
    <property type="entry name" value="Metal-dep_hydrolase_composite"/>
</dbReference>
<reference evidence="7" key="1">
    <citation type="submission" date="2016-02" db="EMBL/GenBank/DDBJ databases">
        <title>Draft Genome Sequence of Sporotomaculum syntrophicum Strain FB, a Syntrophic Benzoate Degrader.</title>
        <authorList>
            <person name="Nobu M.K."/>
            <person name="Narihiro T."/>
            <person name="Qiu Y.-L."/>
            <person name="Ohashi A."/>
            <person name="Liu W.-T."/>
            <person name="Yuji S."/>
        </authorList>
    </citation>
    <scope>NUCLEOTIDE SEQUENCE</scope>
    <source>
        <strain evidence="7">FB</strain>
    </source>
</reference>